<evidence type="ECO:0000256" key="11">
    <source>
        <dbReference type="SAM" id="Phobius"/>
    </source>
</evidence>
<reference evidence="12" key="1">
    <citation type="submission" date="2023-06" db="EMBL/GenBank/DDBJ databases">
        <title>Genome-scale phylogeny and comparative genomics of the fungal order Sordariales.</title>
        <authorList>
            <consortium name="Lawrence Berkeley National Laboratory"/>
            <person name="Hensen N."/>
            <person name="Bonometti L."/>
            <person name="Westerberg I."/>
            <person name="Brannstrom I.O."/>
            <person name="Guillou S."/>
            <person name="Cros-Aarteil S."/>
            <person name="Calhoun S."/>
            <person name="Haridas S."/>
            <person name="Kuo A."/>
            <person name="Mondo S."/>
            <person name="Pangilinan J."/>
            <person name="Riley R."/>
            <person name="LaButti K."/>
            <person name="Andreopoulos B."/>
            <person name="Lipzen A."/>
            <person name="Chen C."/>
            <person name="Yanf M."/>
            <person name="Daum C."/>
            <person name="Ng V."/>
            <person name="Clum A."/>
            <person name="Steindorff A."/>
            <person name="Ohm R."/>
            <person name="Martin F."/>
            <person name="Silar P."/>
            <person name="Natvig D."/>
            <person name="Lalanne C."/>
            <person name="Gautier V."/>
            <person name="Ament-velasquez S.L."/>
            <person name="Kruys A."/>
            <person name="Hutchinson M.I."/>
            <person name="Powell A.J."/>
            <person name="Barry K."/>
            <person name="Miller A.N."/>
            <person name="Grigoriev I.V."/>
            <person name="Debuchy R."/>
            <person name="Gladieux P."/>
            <person name="Thoren M.H."/>
            <person name="Johannesson H."/>
        </authorList>
    </citation>
    <scope>NUCLEOTIDE SEQUENCE</scope>
    <source>
        <strain evidence="12">SMH3187-1</strain>
    </source>
</reference>
<feature type="transmembrane region" description="Helical" evidence="11">
    <location>
        <begin position="694"/>
        <end position="710"/>
    </location>
</feature>
<feature type="transmembrane region" description="Helical" evidence="11">
    <location>
        <begin position="239"/>
        <end position="257"/>
    </location>
</feature>
<keyword evidence="5 11" id="KW-0812">Transmembrane</keyword>
<dbReference type="PANTHER" id="PTHR13205">
    <property type="entry name" value="TRANSMEMBRANE PROTEIN 15-RELATED"/>
    <property type="match status" value="1"/>
</dbReference>
<accession>A0AA40KAH6</accession>
<comment type="similarity">
    <text evidence="2">Belongs to the polyprenol kinase family.</text>
</comment>
<evidence type="ECO:0000256" key="8">
    <source>
        <dbReference type="ARBA" id="ARBA00022989"/>
    </source>
</evidence>
<feature type="transmembrane region" description="Helical" evidence="11">
    <location>
        <begin position="821"/>
        <end position="838"/>
    </location>
</feature>
<feature type="transmembrane region" description="Helical" evidence="11">
    <location>
        <begin position="375"/>
        <end position="397"/>
    </location>
</feature>
<keyword evidence="13" id="KW-1185">Reference proteome</keyword>
<evidence type="ECO:0000256" key="7">
    <source>
        <dbReference type="ARBA" id="ARBA00022824"/>
    </source>
</evidence>
<evidence type="ECO:0000256" key="6">
    <source>
        <dbReference type="ARBA" id="ARBA00022777"/>
    </source>
</evidence>
<evidence type="ECO:0000256" key="3">
    <source>
        <dbReference type="ARBA" id="ARBA00012132"/>
    </source>
</evidence>
<feature type="compositionally biased region" description="Low complexity" evidence="10">
    <location>
        <begin position="508"/>
        <end position="519"/>
    </location>
</feature>
<keyword evidence="4" id="KW-0808">Transferase</keyword>
<dbReference type="GO" id="GO:0043048">
    <property type="term" value="P:dolichyl monophosphate biosynthetic process"/>
    <property type="evidence" value="ECO:0007669"/>
    <property type="project" value="TreeGrafter"/>
</dbReference>
<dbReference type="Proteomes" id="UP001172155">
    <property type="component" value="Unassembled WGS sequence"/>
</dbReference>
<dbReference type="EMBL" id="JAUKUD010000002">
    <property type="protein sequence ID" value="KAK0752054.1"/>
    <property type="molecule type" value="Genomic_DNA"/>
</dbReference>
<evidence type="ECO:0000256" key="5">
    <source>
        <dbReference type="ARBA" id="ARBA00022692"/>
    </source>
</evidence>
<dbReference type="GO" id="GO:0004168">
    <property type="term" value="F:dolichol kinase activity"/>
    <property type="evidence" value="ECO:0007669"/>
    <property type="project" value="UniProtKB-EC"/>
</dbReference>
<comment type="caution">
    <text evidence="12">The sequence shown here is derived from an EMBL/GenBank/DDBJ whole genome shotgun (WGS) entry which is preliminary data.</text>
</comment>
<feature type="transmembrane region" description="Helical" evidence="11">
    <location>
        <begin position="739"/>
        <end position="761"/>
    </location>
</feature>
<feature type="compositionally biased region" description="Basic and acidic residues" evidence="10">
    <location>
        <begin position="146"/>
        <end position="156"/>
    </location>
</feature>
<dbReference type="InterPro" id="IPR032974">
    <property type="entry name" value="Polypren_kinase"/>
</dbReference>
<keyword evidence="6" id="KW-0418">Kinase</keyword>
<feature type="transmembrane region" description="Helical" evidence="11">
    <location>
        <begin position="548"/>
        <end position="570"/>
    </location>
</feature>
<keyword evidence="8 11" id="KW-1133">Transmembrane helix</keyword>
<feature type="transmembrane region" description="Helical" evidence="11">
    <location>
        <begin position="344"/>
        <end position="363"/>
    </location>
</feature>
<evidence type="ECO:0000256" key="10">
    <source>
        <dbReference type="SAM" id="MobiDB-lite"/>
    </source>
</evidence>
<feature type="transmembrane region" description="Helical" evidence="11">
    <location>
        <begin position="641"/>
        <end position="661"/>
    </location>
</feature>
<sequence length="924" mass="99800">MSESLRPPDPNPVLSTSDADQDGEQLRILNRSPHPYHRQSCDLLEPSERLQAGADATATGFEGTDPHSYLSRPAFFHKDSTPGSESGTEADDEHFLKGLPAPKGRVHKGLRGRNEPLSGSSTPFLSPALLEEEGRKSPLSLSQGAFERDKRGTADRSRRRKEVIRRGAEILLLVCQGGLIASNRDAQPFIRLHRRELLVLPSVIAALAALYPLRLVTWAYRQGKPSKSIPIKVPASFDLAPILYPALVPVFVSLLVARGVKDVVPINVVLALSTLPRPLIPGARRSELISYSHWLLTCVPCFLERYAGNSATSTSGTSPELLSLLYPLHQSLCRILQELTTTSLLVAELQLLSVALINILLLATSPQVVILKGVLWGGGLGLILLCGQVISWGISLARVPKWRFRRTSIPPKGNSTWRQLRKLWPLGRTRPSSMSSKNDIVDDSEYSTEAFIDGLHSNNPQSFFGGTTQLDGASDSELVPLSRATTTDAQFLGPSTQTSPRRHTFAPTTKTGGQFKGTTPSGRRKRSASYSVRAFFSLTQSQATIRKWAYAGYVLVCIIGIVLIGIRPYVQHFALAGHEPVGWALGYLLGDLPRFRFEVVKANLEKWICLPPRLTDASPCCSSGWVQHVRVASLGAANTRLILSAYWLAIIALGLAVVLRLSPIYEVDTRRKVFHFMMVAMFLPTAFVDPAYVSLALALVLALFLVLDLLRASQLPPLSQPLAAFLTPYVDGRDLRGPVVISHIFLLIGCAIPLWLSLAALPRAHGPGAALAGWEVPARDVSMVAGVVCVGLGDAAASLIGRRWGHRKWLWGGGKSIEGSVAFATAVFVGLMAANTWLRVGEWPVTGAVDHLSPLPSKLDGGGGGGGLARIATGLWSWLSGSGPVPKTALCASMASLTEAVLTGGNDNVVVPVVLWTCVKAMEL</sequence>
<evidence type="ECO:0000313" key="13">
    <source>
        <dbReference type="Proteomes" id="UP001172155"/>
    </source>
</evidence>
<feature type="transmembrane region" description="Helical" evidence="11">
    <location>
        <begin position="197"/>
        <end position="219"/>
    </location>
</feature>
<dbReference type="PANTHER" id="PTHR13205:SF15">
    <property type="entry name" value="DOLICHOL KINASE"/>
    <property type="match status" value="1"/>
</dbReference>
<evidence type="ECO:0000256" key="9">
    <source>
        <dbReference type="ARBA" id="ARBA00023136"/>
    </source>
</evidence>
<feature type="transmembrane region" description="Helical" evidence="11">
    <location>
        <begin position="781"/>
        <end position="800"/>
    </location>
</feature>
<comment type="subcellular location">
    <subcellularLocation>
        <location evidence="1">Endoplasmic reticulum membrane</location>
        <topology evidence="1">Multi-pass membrane protein</topology>
    </subcellularLocation>
</comment>
<dbReference type="AlphaFoldDB" id="A0AA40KAH6"/>
<feature type="region of interest" description="Disordered" evidence="10">
    <location>
        <begin position="490"/>
        <end position="525"/>
    </location>
</feature>
<proteinExistence type="inferred from homology"/>
<keyword evidence="7" id="KW-0256">Endoplasmic reticulum</keyword>
<feature type="compositionally biased region" description="Polar residues" evidence="10">
    <location>
        <begin position="490"/>
        <end position="499"/>
    </location>
</feature>
<organism evidence="12 13">
    <name type="scientific">Schizothecium vesticola</name>
    <dbReference type="NCBI Taxonomy" id="314040"/>
    <lineage>
        <taxon>Eukaryota</taxon>
        <taxon>Fungi</taxon>
        <taxon>Dikarya</taxon>
        <taxon>Ascomycota</taxon>
        <taxon>Pezizomycotina</taxon>
        <taxon>Sordariomycetes</taxon>
        <taxon>Sordariomycetidae</taxon>
        <taxon>Sordariales</taxon>
        <taxon>Schizotheciaceae</taxon>
        <taxon>Schizothecium</taxon>
    </lineage>
</organism>
<gene>
    <name evidence="12" type="ORF">B0T18DRAFT_82625</name>
</gene>
<evidence type="ECO:0000256" key="1">
    <source>
        <dbReference type="ARBA" id="ARBA00004477"/>
    </source>
</evidence>
<keyword evidence="9 11" id="KW-0472">Membrane</keyword>
<evidence type="ECO:0000256" key="2">
    <source>
        <dbReference type="ARBA" id="ARBA00010794"/>
    </source>
</evidence>
<dbReference type="EC" id="2.7.1.108" evidence="3"/>
<dbReference type="GO" id="GO:0005789">
    <property type="term" value="C:endoplasmic reticulum membrane"/>
    <property type="evidence" value="ECO:0007669"/>
    <property type="project" value="UniProtKB-SubCell"/>
</dbReference>
<evidence type="ECO:0000313" key="12">
    <source>
        <dbReference type="EMBL" id="KAK0752054.1"/>
    </source>
</evidence>
<evidence type="ECO:0000256" key="4">
    <source>
        <dbReference type="ARBA" id="ARBA00022679"/>
    </source>
</evidence>
<feature type="region of interest" description="Disordered" evidence="10">
    <location>
        <begin position="1"/>
        <end position="160"/>
    </location>
</feature>
<protein>
    <recommendedName>
        <fullName evidence="3">dolichol kinase</fullName>
        <ecNumber evidence="3">2.7.1.108</ecNumber>
    </recommendedName>
</protein>
<name>A0AA40KAH6_9PEZI</name>